<feature type="domain" description="GH18" evidence="2">
    <location>
        <begin position="22"/>
        <end position="353"/>
    </location>
</feature>
<comment type="caution">
    <text evidence="3">The sequence shown here is derived from an EMBL/GenBank/DDBJ whole genome shotgun (WGS) entry which is preliminary data.</text>
</comment>
<reference evidence="3" key="1">
    <citation type="submission" date="2022-10" db="EMBL/GenBank/DDBJ databases">
        <title>Hoeflea sp. J2-29, isolated from marine algae.</title>
        <authorList>
            <person name="Kristyanto S."/>
            <person name="Kim J.M."/>
            <person name="Jeon C.O."/>
        </authorList>
    </citation>
    <scope>NUCLEOTIDE SEQUENCE</scope>
    <source>
        <strain evidence="3">J2-29</strain>
    </source>
</reference>
<dbReference type="RefSeq" id="WP_267612763.1">
    <property type="nucleotide sequence ID" value="NZ_JAOVZQ010000001.1"/>
</dbReference>
<gene>
    <name evidence="3" type="ORF">OEG82_12550</name>
</gene>
<proteinExistence type="predicted"/>
<name>A0ABT3YGU4_9HYPH</name>
<feature type="chain" id="PRO_5046078792" evidence="1">
    <location>
        <begin position="21"/>
        <end position="353"/>
    </location>
</feature>
<keyword evidence="1" id="KW-0732">Signal</keyword>
<dbReference type="EMBL" id="JAOVZQ010000001">
    <property type="protein sequence ID" value="MCY0094847.1"/>
    <property type="molecule type" value="Genomic_DNA"/>
</dbReference>
<evidence type="ECO:0000259" key="2">
    <source>
        <dbReference type="PROSITE" id="PS51910"/>
    </source>
</evidence>
<accession>A0ABT3YGU4</accession>
<organism evidence="3 4">
    <name type="scientific">Hoeflea ulvae</name>
    <dbReference type="NCBI Taxonomy" id="2983764"/>
    <lineage>
        <taxon>Bacteria</taxon>
        <taxon>Pseudomonadati</taxon>
        <taxon>Pseudomonadota</taxon>
        <taxon>Alphaproteobacteria</taxon>
        <taxon>Hyphomicrobiales</taxon>
        <taxon>Rhizobiaceae</taxon>
        <taxon>Hoeflea</taxon>
    </lineage>
</organism>
<dbReference type="SUPFAM" id="SSF51445">
    <property type="entry name" value="(Trans)glycosidases"/>
    <property type="match status" value="1"/>
</dbReference>
<sequence>MGVFLVVTTALALLVQPAAAQKVNLAYLEDAPYPIGSVTKEQIEALADSDFTHVIFAFVNFCTPDSKSARGFECPGDDAVPVWNIKAVYDANGDPFREAQAAMELLSAAGKTVFLSLGGWDNPETWDYFASSPAAAASGADRLLKFMDDYSIGGVDYDMEAGSTLPDTDGFGAVVAALTAKDKTIPMSIAPYSSDSTAADFTSVQWQYCQMARAGKTPVLINRQYYSGGFSTDIVGQMAADMQAFPCPGAASGAADLSIPVEQMNPGLGIGLTQLPPNQQPASPYNCENDDQAGEVFAQCAGIAREIVTAYPDVAGLSLWDYNGLLQSCEASYPAAYPCEIGNALNGTSNSCK</sequence>
<dbReference type="PROSITE" id="PS51910">
    <property type="entry name" value="GH18_2"/>
    <property type="match status" value="1"/>
</dbReference>
<protein>
    <submittedName>
        <fullName evidence="3">Glycoside hydrolase family 18 protein</fullName>
    </submittedName>
</protein>
<evidence type="ECO:0000256" key="1">
    <source>
        <dbReference type="SAM" id="SignalP"/>
    </source>
</evidence>
<keyword evidence="4" id="KW-1185">Reference proteome</keyword>
<dbReference type="Pfam" id="PF00704">
    <property type="entry name" value="Glyco_hydro_18"/>
    <property type="match status" value="1"/>
</dbReference>
<dbReference type="Proteomes" id="UP001081283">
    <property type="component" value="Unassembled WGS sequence"/>
</dbReference>
<feature type="signal peptide" evidence="1">
    <location>
        <begin position="1"/>
        <end position="20"/>
    </location>
</feature>
<dbReference type="InterPro" id="IPR001223">
    <property type="entry name" value="Glyco_hydro18_cat"/>
</dbReference>
<dbReference type="Gene3D" id="3.20.20.80">
    <property type="entry name" value="Glycosidases"/>
    <property type="match status" value="1"/>
</dbReference>
<evidence type="ECO:0000313" key="4">
    <source>
        <dbReference type="Proteomes" id="UP001081283"/>
    </source>
</evidence>
<keyword evidence="3" id="KW-0378">Hydrolase</keyword>
<evidence type="ECO:0000313" key="3">
    <source>
        <dbReference type="EMBL" id="MCY0094847.1"/>
    </source>
</evidence>
<dbReference type="GO" id="GO:0016787">
    <property type="term" value="F:hydrolase activity"/>
    <property type="evidence" value="ECO:0007669"/>
    <property type="project" value="UniProtKB-KW"/>
</dbReference>
<dbReference type="InterPro" id="IPR017853">
    <property type="entry name" value="GH"/>
</dbReference>